<dbReference type="AlphaFoldDB" id="A0A974HG83"/>
<name>A0A974HG83_XENLA</name>
<dbReference type="Proteomes" id="UP000694892">
    <property type="component" value="Chromosome 6L"/>
</dbReference>
<gene>
    <name evidence="1" type="ORF">XELAEV_18031992mg</name>
</gene>
<protein>
    <submittedName>
        <fullName evidence="1">Uncharacterized protein</fullName>
    </submittedName>
</protein>
<evidence type="ECO:0000313" key="1">
    <source>
        <dbReference type="EMBL" id="OCT76789.1"/>
    </source>
</evidence>
<reference evidence="2" key="1">
    <citation type="journal article" date="2016" name="Nature">
        <title>Genome evolution in the allotetraploid frog Xenopus laevis.</title>
        <authorList>
            <person name="Session A.M."/>
            <person name="Uno Y."/>
            <person name="Kwon T."/>
            <person name="Chapman J.A."/>
            <person name="Toyoda A."/>
            <person name="Takahashi S."/>
            <person name="Fukui A."/>
            <person name="Hikosaka A."/>
            <person name="Suzuki A."/>
            <person name="Kondo M."/>
            <person name="van Heeringen S.J."/>
            <person name="Quigley I."/>
            <person name="Heinz S."/>
            <person name="Ogino H."/>
            <person name="Ochi H."/>
            <person name="Hellsten U."/>
            <person name="Lyons J.B."/>
            <person name="Simakov O."/>
            <person name="Putnam N."/>
            <person name="Stites J."/>
            <person name="Kuroki Y."/>
            <person name="Tanaka T."/>
            <person name="Michiue T."/>
            <person name="Watanabe M."/>
            <person name="Bogdanovic O."/>
            <person name="Lister R."/>
            <person name="Georgiou G."/>
            <person name="Paranjpe S.S."/>
            <person name="van Kruijsbergen I."/>
            <person name="Shu S."/>
            <person name="Carlson J."/>
            <person name="Kinoshita T."/>
            <person name="Ohta Y."/>
            <person name="Mawaribuchi S."/>
            <person name="Jenkins J."/>
            <person name="Grimwood J."/>
            <person name="Schmutz J."/>
            <person name="Mitros T."/>
            <person name="Mozaffari S.V."/>
            <person name="Suzuki Y."/>
            <person name="Haramoto Y."/>
            <person name="Yamamoto T.S."/>
            <person name="Takagi C."/>
            <person name="Heald R."/>
            <person name="Miller K."/>
            <person name="Haudenschild C."/>
            <person name="Kitzman J."/>
            <person name="Nakayama T."/>
            <person name="Izutsu Y."/>
            <person name="Robert J."/>
            <person name="Fortriede J."/>
            <person name="Burns K."/>
            <person name="Lotay V."/>
            <person name="Karimi K."/>
            <person name="Yasuoka Y."/>
            <person name="Dichmann D.S."/>
            <person name="Flajnik M.F."/>
            <person name="Houston D.W."/>
            <person name="Shendure J."/>
            <person name="DuPasquier L."/>
            <person name="Vize P.D."/>
            <person name="Zorn A.M."/>
            <person name="Ito M."/>
            <person name="Marcotte E.M."/>
            <person name="Wallingford J.B."/>
            <person name="Ito Y."/>
            <person name="Asashima M."/>
            <person name="Ueno N."/>
            <person name="Matsuda Y."/>
            <person name="Veenstra G.J."/>
            <person name="Fujiyama A."/>
            <person name="Harland R.M."/>
            <person name="Taira M."/>
            <person name="Rokhsar D.S."/>
        </authorList>
    </citation>
    <scope>NUCLEOTIDE SEQUENCE [LARGE SCALE GENOMIC DNA]</scope>
    <source>
        <strain evidence="2">J</strain>
    </source>
</reference>
<accession>A0A974HG83</accession>
<sequence>MQNYNVGSYGLHKCYGEVLSLNDFVTLRSATFSKVQVWDLLSRILRALGFPGKRVPSLKNPMQKLVNALLTGARCAIVGKWKCTHPPSETDFLERVCFIRRMEYLTALRNDTVDSFDRIWSTWDSTQIV</sequence>
<dbReference type="EMBL" id="CM004476">
    <property type="protein sequence ID" value="OCT76789.1"/>
    <property type="molecule type" value="Genomic_DNA"/>
</dbReference>
<evidence type="ECO:0000313" key="2">
    <source>
        <dbReference type="Proteomes" id="UP000694892"/>
    </source>
</evidence>
<organism evidence="1 2">
    <name type="scientific">Xenopus laevis</name>
    <name type="common">African clawed frog</name>
    <dbReference type="NCBI Taxonomy" id="8355"/>
    <lineage>
        <taxon>Eukaryota</taxon>
        <taxon>Metazoa</taxon>
        <taxon>Chordata</taxon>
        <taxon>Craniata</taxon>
        <taxon>Vertebrata</taxon>
        <taxon>Euteleostomi</taxon>
        <taxon>Amphibia</taxon>
        <taxon>Batrachia</taxon>
        <taxon>Anura</taxon>
        <taxon>Pipoidea</taxon>
        <taxon>Pipidae</taxon>
        <taxon>Xenopodinae</taxon>
        <taxon>Xenopus</taxon>
        <taxon>Xenopus</taxon>
    </lineage>
</organism>
<proteinExistence type="predicted"/>